<feature type="transmembrane region" description="Helical" evidence="2">
    <location>
        <begin position="250"/>
        <end position="275"/>
    </location>
</feature>
<feature type="domain" description="NERD" evidence="3">
    <location>
        <begin position="65"/>
        <end position="168"/>
    </location>
</feature>
<organism evidence="4 5">
    <name type="scientific">Sanguibacter inulinus</name>
    <dbReference type="NCBI Taxonomy" id="60922"/>
    <lineage>
        <taxon>Bacteria</taxon>
        <taxon>Bacillati</taxon>
        <taxon>Actinomycetota</taxon>
        <taxon>Actinomycetes</taxon>
        <taxon>Micrococcales</taxon>
        <taxon>Sanguibacteraceae</taxon>
        <taxon>Sanguibacter</taxon>
    </lineage>
</organism>
<keyword evidence="5" id="KW-1185">Reference proteome</keyword>
<keyword evidence="2" id="KW-0812">Transmembrane</keyword>
<evidence type="ECO:0000313" key="5">
    <source>
        <dbReference type="Proteomes" id="UP000561011"/>
    </source>
</evidence>
<keyword evidence="2" id="KW-1133">Transmembrane helix</keyword>
<keyword evidence="2" id="KW-0472">Membrane</keyword>
<sequence length="276" mass="29532">MSADPAQGPASEDSPSTLTPTGVPGRSDIALTLERQPADDARGSFGRVFGTNPIAPAARAAFDRATGARRVARVLDGLGPDWVVAHAVPLDGRSPDADHVVVGPPGVLVVTSEHHRVKNVFVAGHEVFVDREKTDLMARAESSADAAGRMLRAASTVDVPVTPVLVFVDPKRLVVREKPERTRVFADLFLRRRLRRLPVTLAGEDLRAVHAAAVAETTWGSPAPLLTAEQLRRFDTLDRTATKARRLKSFWMWAGAVVTLSAVLLTVQGVALGIIG</sequence>
<gene>
    <name evidence="4" type="ORF">HZZ10_18800</name>
</gene>
<name>A0A853EXN9_9MICO</name>
<accession>A0A853EXN9</accession>
<evidence type="ECO:0000259" key="3">
    <source>
        <dbReference type="Pfam" id="PF08378"/>
    </source>
</evidence>
<comment type="caution">
    <text evidence="4">The sequence shown here is derived from an EMBL/GenBank/DDBJ whole genome shotgun (WGS) entry which is preliminary data.</text>
</comment>
<dbReference type="Proteomes" id="UP000561011">
    <property type="component" value="Unassembled WGS sequence"/>
</dbReference>
<dbReference type="AlphaFoldDB" id="A0A853EXN9"/>
<feature type="region of interest" description="Disordered" evidence="1">
    <location>
        <begin position="1"/>
        <end position="28"/>
    </location>
</feature>
<proteinExistence type="predicted"/>
<protein>
    <submittedName>
        <fullName evidence="4">NERD domain-containing protein</fullName>
    </submittedName>
</protein>
<dbReference type="InterPro" id="IPR011528">
    <property type="entry name" value="NERD"/>
</dbReference>
<dbReference type="EMBL" id="JACBYE010000089">
    <property type="protein sequence ID" value="NYS95556.1"/>
    <property type="molecule type" value="Genomic_DNA"/>
</dbReference>
<evidence type="ECO:0000313" key="4">
    <source>
        <dbReference type="EMBL" id="NYS95556.1"/>
    </source>
</evidence>
<dbReference type="RefSeq" id="WP_179914683.1">
    <property type="nucleotide sequence ID" value="NZ_JACBYE010000089.1"/>
</dbReference>
<evidence type="ECO:0000256" key="1">
    <source>
        <dbReference type="SAM" id="MobiDB-lite"/>
    </source>
</evidence>
<evidence type="ECO:0000256" key="2">
    <source>
        <dbReference type="SAM" id="Phobius"/>
    </source>
</evidence>
<dbReference type="Pfam" id="PF08378">
    <property type="entry name" value="NERD"/>
    <property type="match status" value="1"/>
</dbReference>
<reference evidence="4 5" key="1">
    <citation type="submission" date="2020-07" db="EMBL/GenBank/DDBJ databases">
        <title>MOT database genomes.</title>
        <authorList>
            <person name="Joseph S."/>
            <person name="Aduse-Opoku J."/>
            <person name="Hashim A."/>
            <person name="Wade W."/>
            <person name="Curtis M."/>
        </authorList>
    </citation>
    <scope>NUCLEOTIDE SEQUENCE [LARGE SCALE GENOMIC DNA]</scope>
    <source>
        <strain evidence="4 5">DSM 100099</strain>
    </source>
</reference>